<dbReference type="InterPro" id="IPR049900">
    <property type="entry name" value="PKS_mFAS_DH"/>
</dbReference>
<organism evidence="15 16">
    <name type="scientific">Paenibacillus plantiphilus</name>
    <dbReference type="NCBI Taxonomy" id="2905650"/>
    <lineage>
        <taxon>Bacteria</taxon>
        <taxon>Bacillati</taxon>
        <taxon>Bacillota</taxon>
        <taxon>Bacilli</taxon>
        <taxon>Bacillales</taxon>
        <taxon>Paenibacillaceae</taxon>
        <taxon>Paenibacillus</taxon>
    </lineage>
</organism>
<dbReference type="InterPro" id="IPR036291">
    <property type="entry name" value="NAD(P)-bd_dom_sf"/>
</dbReference>
<evidence type="ECO:0000256" key="3">
    <source>
        <dbReference type="ARBA" id="ARBA00004789"/>
    </source>
</evidence>
<dbReference type="NCBIfam" id="TIGR01733">
    <property type="entry name" value="AA-adenyl-dom"/>
    <property type="match status" value="2"/>
</dbReference>
<dbReference type="Gene3D" id="2.30.38.10">
    <property type="entry name" value="Luciferase, Domain 3"/>
    <property type="match status" value="2"/>
</dbReference>
<dbReference type="Pfam" id="PF21394">
    <property type="entry name" value="Beta-ketacyl_N"/>
    <property type="match status" value="1"/>
</dbReference>
<evidence type="ECO:0000256" key="5">
    <source>
        <dbReference type="ARBA" id="ARBA00022450"/>
    </source>
</evidence>
<dbReference type="Gene3D" id="3.40.50.980">
    <property type="match status" value="4"/>
</dbReference>
<feature type="domain" description="Carrier" evidence="13">
    <location>
        <begin position="2166"/>
        <end position="2241"/>
    </location>
</feature>
<evidence type="ECO:0000256" key="9">
    <source>
        <dbReference type="ARBA" id="ARBA00023194"/>
    </source>
</evidence>
<protein>
    <submittedName>
        <fullName evidence="15">D-alanine--D-alanyl carrier protein ligase</fullName>
        <ecNumber evidence="15">6.2.1.54</ecNumber>
    </submittedName>
</protein>
<evidence type="ECO:0000313" key="16">
    <source>
        <dbReference type="Proteomes" id="UP000838686"/>
    </source>
</evidence>
<dbReference type="CDD" id="cd19531">
    <property type="entry name" value="LCL_NRPS-like"/>
    <property type="match status" value="2"/>
</dbReference>
<feature type="region of interest" description="Disordered" evidence="12">
    <location>
        <begin position="3184"/>
        <end position="3209"/>
    </location>
</feature>
<dbReference type="Pfam" id="PF21089">
    <property type="entry name" value="PKS_DH_N"/>
    <property type="match status" value="1"/>
</dbReference>
<feature type="region of interest" description="Disordered" evidence="12">
    <location>
        <begin position="1097"/>
        <end position="1120"/>
    </location>
</feature>
<evidence type="ECO:0000256" key="10">
    <source>
        <dbReference type="ARBA" id="ARBA00023268"/>
    </source>
</evidence>
<evidence type="ECO:0000256" key="2">
    <source>
        <dbReference type="ARBA" id="ARBA00003299"/>
    </source>
</evidence>
<dbReference type="Pfam" id="PF14765">
    <property type="entry name" value="PS-DH"/>
    <property type="match status" value="1"/>
</dbReference>
<keyword evidence="8" id="KW-0677">Repeat</keyword>
<dbReference type="InterPro" id="IPR020806">
    <property type="entry name" value="PKS_PP-bd"/>
</dbReference>
<dbReference type="PROSITE" id="PS00012">
    <property type="entry name" value="PHOSPHOPANTETHEINE"/>
    <property type="match status" value="1"/>
</dbReference>
<dbReference type="EC" id="6.2.1.54" evidence="15"/>
<dbReference type="RefSeq" id="WP_236339031.1">
    <property type="nucleotide sequence ID" value="NZ_CAKMMF010000003.1"/>
</dbReference>
<dbReference type="PANTHER" id="PTHR45527">
    <property type="entry name" value="NONRIBOSOMAL PEPTIDE SYNTHETASE"/>
    <property type="match status" value="1"/>
</dbReference>
<dbReference type="SMART" id="SM00823">
    <property type="entry name" value="PKS_PP"/>
    <property type="match status" value="3"/>
</dbReference>
<comment type="caution">
    <text evidence="11">Lacks conserved residue(s) required for the propagation of feature annotation.</text>
</comment>
<dbReference type="CDD" id="cd05930">
    <property type="entry name" value="A_NRPS"/>
    <property type="match status" value="2"/>
</dbReference>
<dbReference type="Pfam" id="PF00550">
    <property type="entry name" value="PP-binding"/>
    <property type="match status" value="3"/>
</dbReference>
<dbReference type="InterPro" id="IPR049490">
    <property type="entry name" value="C883_1060-like_KR_N"/>
</dbReference>
<dbReference type="InterPro" id="IPR045851">
    <property type="entry name" value="AMP-bd_C_sf"/>
</dbReference>
<dbReference type="Gene3D" id="3.30.300.30">
    <property type="match status" value="2"/>
</dbReference>
<dbReference type="InterPro" id="IPR023213">
    <property type="entry name" value="CAT-like_dom_sf"/>
</dbReference>
<dbReference type="Pfam" id="PF13193">
    <property type="entry name" value="AMP-binding_C"/>
    <property type="match status" value="2"/>
</dbReference>
<feature type="compositionally biased region" description="Polar residues" evidence="12">
    <location>
        <begin position="1099"/>
        <end position="1110"/>
    </location>
</feature>
<proteinExistence type="inferred from homology"/>
<evidence type="ECO:0000313" key="15">
    <source>
        <dbReference type="EMBL" id="CAH1195673.1"/>
    </source>
</evidence>
<dbReference type="InterPro" id="IPR042104">
    <property type="entry name" value="PKS_dehydratase_sf"/>
</dbReference>
<feature type="region of interest" description="C-terminal hotdog fold" evidence="11">
    <location>
        <begin position="421"/>
        <end position="566"/>
    </location>
</feature>
<dbReference type="InterPro" id="IPR013968">
    <property type="entry name" value="PKS_KR"/>
</dbReference>
<evidence type="ECO:0000256" key="6">
    <source>
        <dbReference type="ARBA" id="ARBA00022553"/>
    </source>
</evidence>
<feature type="region of interest" description="N-terminal hotdog fold" evidence="11">
    <location>
        <begin position="281"/>
        <end position="407"/>
    </location>
</feature>
<evidence type="ECO:0000256" key="7">
    <source>
        <dbReference type="ARBA" id="ARBA00022679"/>
    </source>
</evidence>
<keyword evidence="5" id="KW-0596">Phosphopantetheine</keyword>
<evidence type="ECO:0000256" key="4">
    <source>
        <dbReference type="ARBA" id="ARBA00006432"/>
    </source>
</evidence>
<dbReference type="PROSITE" id="PS52019">
    <property type="entry name" value="PKS_MFAS_DH"/>
    <property type="match status" value="1"/>
</dbReference>
<dbReference type="SUPFAM" id="SSF56801">
    <property type="entry name" value="Acetyl-CoA synthetase-like"/>
    <property type="match status" value="2"/>
</dbReference>
<dbReference type="Pfam" id="PF00501">
    <property type="entry name" value="AMP-binding"/>
    <property type="match status" value="2"/>
</dbReference>
<dbReference type="Gene3D" id="1.10.1200.10">
    <property type="entry name" value="ACP-like"/>
    <property type="match status" value="3"/>
</dbReference>
<dbReference type="InterPro" id="IPR010071">
    <property type="entry name" value="AA_adenyl_dom"/>
</dbReference>
<comment type="function">
    <text evidence="2">Involved in some intermediate steps for the synthesis of the antibiotic polyketide bacillaene which is involved in secondary metabolism.</text>
</comment>
<evidence type="ECO:0000259" key="14">
    <source>
        <dbReference type="PROSITE" id="PS52019"/>
    </source>
</evidence>
<dbReference type="InterPro" id="IPR000873">
    <property type="entry name" value="AMP-dep_synth/lig_dom"/>
</dbReference>
<dbReference type="SUPFAM" id="SSF47336">
    <property type="entry name" value="ACP-like"/>
    <property type="match status" value="3"/>
</dbReference>
<dbReference type="Proteomes" id="UP000838686">
    <property type="component" value="Unassembled WGS sequence"/>
</dbReference>
<keyword evidence="10" id="KW-0511">Multifunctional enzyme</keyword>
<dbReference type="InterPro" id="IPR036736">
    <property type="entry name" value="ACP-like_sf"/>
</dbReference>
<dbReference type="NCBIfam" id="NF003417">
    <property type="entry name" value="PRK04813.1"/>
    <property type="match status" value="2"/>
</dbReference>
<evidence type="ECO:0000256" key="11">
    <source>
        <dbReference type="PROSITE-ProRule" id="PRU01363"/>
    </source>
</evidence>
<keyword evidence="15" id="KW-0436">Ligase</keyword>
<comment type="cofactor">
    <cofactor evidence="1">
        <name>pantetheine 4'-phosphate</name>
        <dbReference type="ChEBI" id="CHEBI:47942"/>
    </cofactor>
</comment>
<feature type="compositionally biased region" description="Basic and acidic residues" evidence="12">
    <location>
        <begin position="3186"/>
        <end position="3199"/>
    </location>
</feature>
<dbReference type="InterPro" id="IPR020845">
    <property type="entry name" value="AMP-binding_CS"/>
</dbReference>
<accession>A0ABN8G4S7</accession>
<evidence type="ECO:0000259" key="13">
    <source>
        <dbReference type="PROSITE" id="PS50075"/>
    </source>
</evidence>
<evidence type="ECO:0000256" key="8">
    <source>
        <dbReference type="ARBA" id="ARBA00022737"/>
    </source>
</evidence>
<gene>
    <name evidence="15" type="primary">dltA_1</name>
    <name evidence="15" type="ORF">PAECIP111893_00739</name>
</gene>
<dbReference type="PROSITE" id="PS00455">
    <property type="entry name" value="AMP_BINDING"/>
    <property type="match status" value="2"/>
</dbReference>
<dbReference type="InterPro" id="IPR001242">
    <property type="entry name" value="Condensation_dom"/>
</dbReference>
<comment type="similarity">
    <text evidence="4">Belongs to the ATP-dependent AMP-binding enzyme family.</text>
</comment>
<dbReference type="InterPro" id="IPR009081">
    <property type="entry name" value="PP-bd_ACP"/>
</dbReference>
<keyword evidence="16" id="KW-1185">Reference proteome</keyword>
<dbReference type="GO" id="GO:0016874">
    <property type="term" value="F:ligase activity"/>
    <property type="evidence" value="ECO:0007669"/>
    <property type="project" value="UniProtKB-KW"/>
</dbReference>
<dbReference type="InterPro" id="IPR049551">
    <property type="entry name" value="PKS_DH_C"/>
</dbReference>
<dbReference type="InterPro" id="IPR020807">
    <property type="entry name" value="PKS_DH"/>
</dbReference>
<dbReference type="InterPro" id="IPR025110">
    <property type="entry name" value="AMP-bd_C"/>
</dbReference>
<sequence length="3287" mass="361301">MIDKLTRNILLNSGKLDKEKAYWIDKLGSEFSFGLFPVDHPYPAQWEYKGAVKEAGISSETCGRLAAISNQSDYALYVILLSGIQYLLSVYTGREEAASSMPVFKPGKEAAPLVNAIVPLRAAVNAGSSFKELLAIVKQTVTEANANRNFPLEKLGELLDLPADAQEQPLVHACIMLDSIHDPKLIEGLPIDLLFRFEKKSGAELAIQVQYNETIYSGDTINAIVEKLLLLYSLALQQPATPLRELPLFTEEEQREIADKLARASSNRAYAGPRSRKNDMHPLMQRCVEQSVKKWVFESDIQLSALWVLKERKLADMNTLPSTAYVDMAVYAARVHFKQDTIGLRNVQFYTPFIAQEGKKQVLRTVIEVIGERLSIQIASSAGSDASSSENWTIHAVCEAAVHGSRVPEKADIGQLQQRCGSMTPDSTALLAEDRGGFGYGPRWQGMASYGQGQNEAVIAAELPAEFADDLDAYSLHPALLEKASVYNMGSGHRVFPIGMRSVNVYAPLTGKLFSRLSWPGGSNGPLVQQGQEQTVYDLSIMDDTGAVLLEIEGHASIVIEDAHKTSQALSGNGSLYHQVKWVRSDLADPDGTGGSFSADSLKTRPAGAVLILRLEEGTGRELSDVYRAQGADVIDVIWGERYSKESANRFTISGAPDDYEKLLNEAGEGRITQIVHMLAAVSNDVGASAELEDAQQRGVWSLFNLVKALGQLKQRNPLELLIVAYGAMAGLSAARIVNPAYAPLIGLSKVISEEYVHISCRGIDIDERTSVASLLRELTSSSSSQITVYDGELRHVKQLDELDIEELGTAGHISIVPGGVYLITGGTGGLGLEIAKYLTTLNNVKLILVNRSIMPERAIWDELIESSGINRRLVKQIAAIREMEQSGSTVVCYDGNITDEKRMNEIVSDVKRLFGGINGVIHAAGAAGDGFIARKEASAFREVLSPKVAGTVVLDLATAQESLDFFVLFSSIATLAGAAGQGDYTAANSFLDSYAAYRRGKGKRTLAINWAGWSETGMAVDYGTQESFFSGLGTRTALQAFAKALDSGLTNVVIGQLNLTHQVWEMVDRLPIRISDELRQHIATIRAITVQRKAADQADSSARSGSEQPSKAAGLTAVTSNAATETERRIAAIWGEILGFDTINIEDTFSELGGHSLNAITLVKLIHSEMNVDISLGDVFLYPTIQELARQLDSSNTIEHISIPQAPLNDVYPLTSAQKRLFILQHMEGVGTSYNMPDVRLIEGKLDKEWLRQAFQSLADRHESLRTTFEWHNDEPVQRIHKEVEIPLTIYQLADGENAEKHINAFVRPFALDQAPLFRVGIVELAEDRSLLLFDLHHIVADGLSMDIITSEFVAFCEGSSLPELRIQYKDFAVWQNEQLNTGQLDAQKRYWKEQISGELPVLQLPTDYPRPAARSFEGGVVTKELSPAEWERLQLFAESNGVTIYMLLLAAYTLVLSKYSGQEDVIIGSPVGGRSHADLTSIIGMMVNTLPMRNYPTGDKTFLAFLDEVKNNALLAFENQDVPFEWLVEELSVRRDPSRNPIFDTMLVMRNMEVNSFVLDGIHIRPYSTPQVMVKFDLLLELLETDGQHKLFLEYATKLFTEETAMRLVDHLLHILDSVMANPQQQLSAIEMISSEERRKLTTVFNDTAAPYPSDKTVHQWIAEQAAASADVVAVIGNERSLTYRELDEQAERLAHSLAAAGAERGSMIGIMMKRSPDLLVSLIGIWKTGAAYVPIDPEYPADRIRHMLEDSGARLLLTDGSGAVSLQYSGSIVFFDDLLASAGTSHNDTATATRVEPKSEPNDLAYMIYTSGSTGKPKGVLIEHRSVVNFIAGITSAIDFGPAKKVLLLTTVSFDIFVLEALLPLAVGAAVVIADEQQQKEPKEIAELIIRNGIDMLQMTPSRMQMLLHAGETACLQGVKEIMLGGEPLPAHMLDSLKQITPSRIYNMYGPTETTIWSALQEVTHAKHITIGRPIANTQLFVVDQYGGLQPIGAVGELCIAGDGLARGYWNRPELTEEKFIPCPFLPGRFMYRTGDLARWLSDGTLECLGRADSQVKIRGHRIELGEVEAEMLQADHVLEAAVATVEEDAGAKSLCAYYVSKDGQELGGLRDHLAGTLPGYMVPAYLIRLDRMPLTPNGKLDRKALPKPDSGLLVQHSDRYEAPSTKLENVVASVWQQVLRIERVGVNDNFFELGGHSLNAVVMIKQLHRAADIELSLGDVFANATVKGLAQRMENAEVVRHVAIEPAPEREVYPLSPGQRRIFILQHIEGVETSYNMPGTWLIEGKLDIDRLEGAFKAIVERHEALRTTFEWEEGEPVQRIHKQADARLFYHKLADNEDAEGIIASFIQPFALESAPLCRFGIIELSEQRFLLLFDVHHIAADGLSMDIVTEEFAALYEGRSLPEQRLQYKDYAVWQNAQLETGLLDAQKQYWQHTLSGELPVLALPTDYPRPSAQSFEGGTVSRNLDVAQWEQLKRLAERSGATPYMVVLAAYTIVLSKHAGQEDVIVGSPVGGRNHADLDRMIGMMVNTLAMRNYPSGQKTFLAFLEEVKNNALKAFDNAAVPFEWLVDQLSIRRDPSRNPIFDTMLIMRNVEVNTLSVGGIHIRPMDTPHVMVKFDLLLEVVETDGQPKFYLDYAAKLFTEETAIRLMDHLHRVLDAVIADPIGQLSAIQMIAPEERSKLEIQFNETAMTYAKDITVHEWIAEQARTTPAAAAVIGDQQALSYAELDEQSSRLAAGLTAAGVGRGSIVGIMMKRSPDLITGLLGIWKAGAAYVPIDPEYPVDRIRHMLEDSGAKLLLSKGVETSSLYFDGAIMSFDDLLAAAQGDLSSAGAAQLAAAAGPEDLAYVIYTSGSTGKPKGVMIEHRSVVNFMTGMTSAIDFSAEKKVLLLTTVSFDIFVLEALLPLAVGAAVVIADEQTQKDPKRIAEAISRYDIDMLQMTPSRMQMLLHAGQTDCLRYVKEILLGGEPLPPLMLDSLKQLTNARLYNMYGPTETTIWSTMQEVTNCDYITIGRPIANTQVFVVDQYDGLLPHGAAGELCIAGDGLARGYWNRPDLTAEKFVPCPFLPGKMMYRTGDLAKWLPDGTLVCLGRIDTQVKVRGHRIELGEIETALLQQEGVYEAAVTTIEDETGIASLCAYFTADNGVEASALKEQLSRSLPSYMVPSFIIRVEKMPLTPNGKLDRKSLPKPEERQLQGGEGNDAPSTALENTIAAVWMQVLKVDKVGVNDDFFDLGGHSLLAIRLEVELESSGLPAGEINIYEHNTIKAMAAVIQPHLGVTTG</sequence>
<dbReference type="CDD" id="cd08953">
    <property type="entry name" value="KR_2_SDR_x"/>
    <property type="match status" value="1"/>
</dbReference>
<dbReference type="Gene3D" id="3.30.559.10">
    <property type="entry name" value="Chloramphenicol acetyltransferase-like domain"/>
    <property type="match status" value="2"/>
</dbReference>
<dbReference type="SUPFAM" id="SSF52777">
    <property type="entry name" value="CoA-dependent acyltransferases"/>
    <property type="match status" value="5"/>
</dbReference>
<dbReference type="Gene3D" id="3.30.559.30">
    <property type="entry name" value="Nonribosomal peptide synthetase, condensation domain"/>
    <property type="match status" value="3"/>
</dbReference>
<keyword evidence="6" id="KW-0597">Phosphoprotein</keyword>
<dbReference type="SUPFAM" id="SSF51735">
    <property type="entry name" value="NAD(P)-binding Rossmann-fold domains"/>
    <property type="match status" value="2"/>
</dbReference>
<dbReference type="PRINTS" id="PR00154">
    <property type="entry name" value="AMPBINDING"/>
</dbReference>
<feature type="domain" description="Carrier" evidence="13">
    <location>
        <begin position="3208"/>
        <end position="3282"/>
    </location>
</feature>
<dbReference type="Pfam" id="PF00668">
    <property type="entry name" value="Condensation"/>
    <property type="match status" value="3"/>
</dbReference>
<reference evidence="15" key="1">
    <citation type="submission" date="2022-01" db="EMBL/GenBank/DDBJ databases">
        <authorList>
            <person name="Criscuolo A."/>
        </authorList>
    </citation>
    <scope>NUCLEOTIDE SEQUENCE</scope>
    <source>
        <strain evidence="15">CIP111893</strain>
    </source>
</reference>
<keyword evidence="7" id="KW-0808">Transferase</keyword>
<dbReference type="SMART" id="SM00826">
    <property type="entry name" value="PKS_DH"/>
    <property type="match status" value="1"/>
</dbReference>
<dbReference type="InterPro" id="IPR049552">
    <property type="entry name" value="PKS_DH_N"/>
</dbReference>
<dbReference type="Gene3D" id="3.10.129.110">
    <property type="entry name" value="Polyketide synthase dehydratase"/>
    <property type="match status" value="1"/>
</dbReference>
<dbReference type="EMBL" id="CAKMMF010000003">
    <property type="protein sequence ID" value="CAH1195673.1"/>
    <property type="molecule type" value="Genomic_DNA"/>
</dbReference>
<dbReference type="Gene3D" id="3.40.50.720">
    <property type="entry name" value="NAD(P)-binding Rossmann-like Domain"/>
    <property type="match status" value="1"/>
</dbReference>
<evidence type="ECO:0000256" key="1">
    <source>
        <dbReference type="ARBA" id="ARBA00001957"/>
    </source>
</evidence>
<dbReference type="Pfam" id="PF08659">
    <property type="entry name" value="KR"/>
    <property type="match status" value="1"/>
</dbReference>
<dbReference type="PANTHER" id="PTHR45527:SF1">
    <property type="entry name" value="FATTY ACID SYNTHASE"/>
    <property type="match status" value="1"/>
</dbReference>
<feature type="domain" description="PKS/mFAS DH" evidence="14">
    <location>
        <begin position="281"/>
        <end position="566"/>
    </location>
</feature>
<dbReference type="PROSITE" id="PS50075">
    <property type="entry name" value="CARRIER"/>
    <property type="match status" value="3"/>
</dbReference>
<dbReference type="InterPro" id="IPR057326">
    <property type="entry name" value="KR_dom"/>
</dbReference>
<dbReference type="SMART" id="SM00822">
    <property type="entry name" value="PKS_KR"/>
    <property type="match status" value="1"/>
</dbReference>
<comment type="caution">
    <text evidence="15">The sequence shown here is derived from an EMBL/GenBank/DDBJ whole genome shotgun (WGS) entry which is preliminary data.</text>
</comment>
<evidence type="ECO:0000256" key="12">
    <source>
        <dbReference type="SAM" id="MobiDB-lite"/>
    </source>
</evidence>
<name>A0ABN8G4S7_9BACL</name>
<dbReference type="InterPro" id="IPR020459">
    <property type="entry name" value="AMP-binding"/>
</dbReference>
<feature type="domain" description="Carrier" evidence="13">
    <location>
        <begin position="1122"/>
        <end position="1197"/>
    </location>
</feature>
<keyword evidence="9" id="KW-0045">Antibiotic biosynthesis</keyword>
<comment type="pathway">
    <text evidence="3">Antibiotic biosynthesis; bacillaene biosynthesis.</text>
</comment>
<dbReference type="InterPro" id="IPR006162">
    <property type="entry name" value="Ppantetheine_attach_site"/>
</dbReference>